<dbReference type="WBParaSite" id="HDID_0001004301-mRNA-1">
    <property type="protein sequence ID" value="HDID_0001004301-mRNA-1"/>
    <property type="gene ID" value="HDID_0001004301"/>
</dbReference>
<feature type="chain" id="PRO_5044546598" evidence="2">
    <location>
        <begin position="23"/>
        <end position="131"/>
    </location>
</feature>
<name>A0A0R3SWI1_HYMDI</name>
<evidence type="ECO:0000256" key="2">
    <source>
        <dbReference type="SAM" id="SignalP"/>
    </source>
</evidence>
<dbReference type="Proteomes" id="UP000274504">
    <property type="component" value="Unassembled WGS sequence"/>
</dbReference>
<keyword evidence="2" id="KW-0732">Signal</keyword>
<proteinExistence type="predicted"/>
<accession>A0A0R3SWI1</accession>
<evidence type="ECO:0000313" key="6">
    <source>
        <dbReference type="Proteomes" id="UP000321570"/>
    </source>
</evidence>
<reference evidence="3 5" key="2">
    <citation type="submission" date="2018-11" db="EMBL/GenBank/DDBJ databases">
        <authorList>
            <consortium name="Pathogen Informatics"/>
        </authorList>
    </citation>
    <scope>NUCLEOTIDE SEQUENCE [LARGE SCALE GENOMIC DNA]</scope>
</reference>
<keyword evidence="1" id="KW-0472">Membrane</keyword>
<organism evidence="7">
    <name type="scientific">Hymenolepis diminuta</name>
    <name type="common">Rat tapeworm</name>
    <dbReference type="NCBI Taxonomy" id="6216"/>
    <lineage>
        <taxon>Eukaryota</taxon>
        <taxon>Metazoa</taxon>
        <taxon>Spiralia</taxon>
        <taxon>Lophotrochozoa</taxon>
        <taxon>Platyhelminthes</taxon>
        <taxon>Cestoda</taxon>
        <taxon>Eucestoda</taxon>
        <taxon>Cyclophyllidea</taxon>
        <taxon>Hymenolepididae</taxon>
        <taxon>Hymenolepis</taxon>
    </lineage>
</organism>
<evidence type="ECO:0000256" key="1">
    <source>
        <dbReference type="SAM" id="Phobius"/>
    </source>
</evidence>
<evidence type="ECO:0000313" key="7">
    <source>
        <dbReference type="WBParaSite" id="HDID_0001004301-mRNA-1"/>
    </source>
</evidence>
<evidence type="ECO:0000313" key="3">
    <source>
        <dbReference type="EMBL" id="VDL62574.1"/>
    </source>
</evidence>
<feature type="transmembrane region" description="Helical" evidence="1">
    <location>
        <begin position="48"/>
        <end position="70"/>
    </location>
</feature>
<keyword evidence="6" id="KW-1185">Reference proteome</keyword>
<reference evidence="7" key="1">
    <citation type="submission" date="2017-02" db="UniProtKB">
        <authorList>
            <consortium name="WormBaseParasite"/>
        </authorList>
    </citation>
    <scope>IDENTIFICATION</scope>
</reference>
<protein>
    <submittedName>
        <fullName evidence="7">Epithelial membrane protein 2</fullName>
    </submittedName>
</protein>
<keyword evidence="1" id="KW-1133">Transmembrane helix</keyword>
<feature type="signal peptide" evidence="2">
    <location>
        <begin position="1"/>
        <end position="22"/>
    </location>
</feature>
<feature type="transmembrane region" description="Helical" evidence="1">
    <location>
        <begin position="77"/>
        <end position="101"/>
    </location>
</feature>
<dbReference type="AlphaFoldDB" id="A0A0R3SWI1"/>
<reference evidence="4 6" key="3">
    <citation type="submission" date="2019-07" db="EMBL/GenBank/DDBJ databases">
        <authorList>
            <person name="Jastrzebski P J."/>
            <person name="Paukszto L."/>
            <person name="Jastrzebski P J."/>
        </authorList>
    </citation>
    <scope>NUCLEOTIDE SEQUENCE [LARGE SCALE GENOMIC DNA]</scope>
    <source>
        <strain evidence="4 6">WMS-il1</strain>
    </source>
</reference>
<keyword evidence="1" id="KW-0812">Transmembrane</keyword>
<gene>
    <name evidence="3" type="ORF">HDID_LOCUS10041</name>
    <name evidence="4" type="ORF">WMSIL1_LOCUS8365</name>
</gene>
<evidence type="ECO:0000313" key="5">
    <source>
        <dbReference type="Proteomes" id="UP000274504"/>
    </source>
</evidence>
<feature type="transmembrane region" description="Helical" evidence="1">
    <location>
        <begin position="113"/>
        <end position="130"/>
    </location>
</feature>
<sequence>MIFSNTKYVLATFAIILFTCLAVSIDVSVCGSIFSTGCQNISLLYVQMTGLMATALAIFIVAAILSVMALMKSVKWFAILEFVVLVAGAVLMLAALCIYYRKNYYWAPLMGEIAMTLSFETAAFLLMEILT</sequence>
<dbReference type="EMBL" id="UYSG01011498">
    <property type="protein sequence ID" value="VDL62574.1"/>
    <property type="molecule type" value="Genomic_DNA"/>
</dbReference>
<evidence type="ECO:0000313" key="4">
    <source>
        <dbReference type="EMBL" id="VUZ49233.1"/>
    </source>
</evidence>
<dbReference type="Proteomes" id="UP000321570">
    <property type="component" value="Unassembled WGS sequence"/>
</dbReference>
<dbReference type="EMBL" id="CABIJS010000322">
    <property type="protein sequence ID" value="VUZ49233.1"/>
    <property type="molecule type" value="Genomic_DNA"/>
</dbReference>
<dbReference type="OrthoDB" id="6244121at2759"/>